<feature type="domain" description="tRNA-splicing endonuclease subunit Sen15" evidence="3">
    <location>
        <begin position="37"/>
        <end position="131"/>
    </location>
</feature>
<reference evidence="4 5" key="1">
    <citation type="journal article" date="2019" name="Sci. Rep.">
        <title>Comparative genomics of chytrid fungi reveal insights into the obligate biotrophic and pathogenic lifestyle of Synchytrium endobioticum.</title>
        <authorList>
            <person name="van de Vossenberg B.T.L.H."/>
            <person name="Warris S."/>
            <person name="Nguyen H.D.T."/>
            <person name="van Gent-Pelzer M.P.E."/>
            <person name="Joly D.L."/>
            <person name="van de Geest H.C."/>
            <person name="Bonants P.J.M."/>
            <person name="Smith D.S."/>
            <person name="Levesque C.A."/>
            <person name="van der Lee T.A.J."/>
        </authorList>
    </citation>
    <scope>NUCLEOTIDE SEQUENCE [LARGE SCALE GENOMIC DNA]</scope>
    <source>
        <strain evidence="4 5">JEL517</strain>
    </source>
</reference>
<dbReference type="Gene3D" id="3.40.1350.10">
    <property type="match status" value="1"/>
</dbReference>
<evidence type="ECO:0000313" key="5">
    <source>
        <dbReference type="Proteomes" id="UP000319731"/>
    </source>
</evidence>
<dbReference type="GeneID" id="42005077"/>
<dbReference type="SUPFAM" id="SSF53032">
    <property type="entry name" value="tRNA-intron endonuclease catalytic domain-like"/>
    <property type="match status" value="1"/>
</dbReference>
<dbReference type="EMBL" id="QEAO01000022">
    <property type="protein sequence ID" value="TPX33206.1"/>
    <property type="molecule type" value="Genomic_DNA"/>
</dbReference>
<evidence type="ECO:0000313" key="4">
    <source>
        <dbReference type="EMBL" id="TPX33206.1"/>
    </source>
</evidence>
<dbReference type="Proteomes" id="UP000319731">
    <property type="component" value="Unassembled WGS sequence"/>
</dbReference>
<organism evidence="4 5">
    <name type="scientific">Synchytrium microbalum</name>
    <dbReference type="NCBI Taxonomy" id="1806994"/>
    <lineage>
        <taxon>Eukaryota</taxon>
        <taxon>Fungi</taxon>
        <taxon>Fungi incertae sedis</taxon>
        <taxon>Chytridiomycota</taxon>
        <taxon>Chytridiomycota incertae sedis</taxon>
        <taxon>Chytridiomycetes</taxon>
        <taxon>Synchytriales</taxon>
        <taxon>Synchytriaceae</taxon>
        <taxon>Synchytrium</taxon>
    </lineage>
</organism>
<dbReference type="STRING" id="1806994.A0A507C5F3"/>
<dbReference type="InterPro" id="IPR011856">
    <property type="entry name" value="tRNA_endonuc-like_dom_sf"/>
</dbReference>
<comment type="caution">
    <text evidence="4">The sequence shown here is derived from an EMBL/GenBank/DDBJ whole genome shotgun (WGS) entry which is preliminary data.</text>
</comment>
<keyword evidence="5" id="KW-1185">Reference proteome</keyword>
<accession>A0A507C5F3</accession>
<dbReference type="Pfam" id="PF09631">
    <property type="entry name" value="Sen15"/>
    <property type="match status" value="1"/>
</dbReference>
<dbReference type="GO" id="GO:0003676">
    <property type="term" value="F:nucleic acid binding"/>
    <property type="evidence" value="ECO:0007669"/>
    <property type="project" value="InterPro"/>
</dbReference>
<name>A0A507C5F3_9FUNG</name>
<evidence type="ECO:0000256" key="1">
    <source>
        <dbReference type="ARBA" id="ARBA00006091"/>
    </source>
</evidence>
<gene>
    <name evidence="4" type="ORF">SmJEL517_g03852</name>
</gene>
<dbReference type="InterPro" id="IPR036167">
    <property type="entry name" value="tRNA_intron_Endo_cat-like_sf"/>
</dbReference>
<proteinExistence type="inferred from homology"/>
<keyword evidence="2" id="KW-0819">tRNA processing</keyword>
<dbReference type="PANTHER" id="PTHR28582">
    <property type="entry name" value="TRNA-SPLICING ENDONUCLEASE SUBUNIT SEN15"/>
    <property type="match status" value="1"/>
</dbReference>
<dbReference type="GO" id="GO:0005634">
    <property type="term" value="C:nucleus"/>
    <property type="evidence" value="ECO:0007669"/>
    <property type="project" value="UniProtKB-ARBA"/>
</dbReference>
<dbReference type="InterPro" id="IPR018593">
    <property type="entry name" value="tRNA-endonuc_su_Sen15"/>
</dbReference>
<dbReference type="RefSeq" id="XP_031024248.1">
    <property type="nucleotide sequence ID" value="XM_031169780.1"/>
</dbReference>
<dbReference type="GO" id="GO:0006388">
    <property type="term" value="P:tRNA splicing, via endonucleolytic cleavage and ligation"/>
    <property type="evidence" value="ECO:0007669"/>
    <property type="project" value="InterPro"/>
</dbReference>
<dbReference type="AlphaFoldDB" id="A0A507C5F3"/>
<evidence type="ECO:0000259" key="3">
    <source>
        <dbReference type="Pfam" id="PF09631"/>
    </source>
</evidence>
<dbReference type="PANTHER" id="PTHR28582:SF1">
    <property type="entry name" value="TRNA-SPLICING ENDONUCLEASE SUBUNIT SEN15"/>
    <property type="match status" value="1"/>
</dbReference>
<evidence type="ECO:0000256" key="2">
    <source>
        <dbReference type="ARBA" id="ARBA00022694"/>
    </source>
</evidence>
<dbReference type="OrthoDB" id="10002170at2759"/>
<protein>
    <recommendedName>
        <fullName evidence="3">tRNA-splicing endonuclease subunit Sen15 domain-containing protein</fullName>
    </recommendedName>
</protein>
<sequence>MQAHPNFSDIVPQLKGVPAFHQELSFQVYMDLKFGKLYAHMRWATTRAEHVKEWNRVVIWGRMDDKLTLDVMIPTPVSERWSISSLQEYFKVLKHPDDASRPPSSVVLAVVESDSSVSYYRIHSGLVPPPQPKSR</sequence>
<comment type="similarity">
    <text evidence="1">Belongs to the SEN15 family.</text>
</comment>